<gene>
    <name evidence="1" type="ORF">PHYSODRAFT_323066</name>
</gene>
<dbReference type="OMA" id="FSAYWRT"/>
<dbReference type="AlphaFoldDB" id="G4YQ49"/>
<name>G4YQ49_PHYSP</name>
<evidence type="ECO:0000313" key="2">
    <source>
        <dbReference type="Proteomes" id="UP000002640"/>
    </source>
</evidence>
<accession>G4YQ49</accession>
<evidence type="ECO:0008006" key="3">
    <source>
        <dbReference type="Google" id="ProtNLM"/>
    </source>
</evidence>
<protein>
    <recommendedName>
        <fullName evidence="3">RxLR effector protein</fullName>
    </recommendedName>
</protein>
<proteinExistence type="predicted"/>
<sequence length="160" mass="18277">MMEEMLSMDAWSRLTSTGRRATLLGEAKASQGTSNPQQPECEATQVYQAIDTLNCATTMLKMNIQDTVTTKTPSSWLAAAVRNDDVVKRSLRAHDALDESDEKEERGLGEKLKFWKWLKKGMDPKKMYKKLGLEGLGQQAYLHKNYQTYLDFSAYWRTNN</sequence>
<organism evidence="1 2">
    <name type="scientific">Phytophthora sojae (strain P6497)</name>
    <name type="common">Soybean stem and root rot agent</name>
    <name type="synonym">Phytophthora megasperma f. sp. glycines</name>
    <dbReference type="NCBI Taxonomy" id="1094619"/>
    <lineage>
        <taxon>Eukaryota</taxon>
        <taxon>Sar</taxon>
        <taxon>Stramenopiles</taxon>
        <taxon>Oomycota</taxon>
        <taxon>Peronosporomycetes</taxon>
        <taxon>Peronosporales</taxon>
        <taxon>Peronosporaceae</taxon>
        <taxon>Phytophthora</taxon>
    </lineage>
</organism>
<dbReference type="GeneID" id="20644892"/>
<reference evidence="1 2" key="1">
    <citation type="journal article" date="2006" name="Science">
        <title>Phytophthora genome sequences uncover evolutionary origins and mechanisms of pathogenesis.</title>
        <authorList>
            <person name="Tyler B.M."/>
            <person name="Tripathy S."/>
            <person name="Zhang X."/>
            <person name="Dehal P."/>
            <person name="Jiang R.H."/>
            <person name="Aerts A."/>
            <person name="Arredondo F.D."/>
            <person name="Baxter L."/>
            <person name="Bensasson D."/>
            <person name="Beynon J.L."/>
            <person name="Chapman J."/>
            <person name="Damasceno C.M."/>
            <person name="Dorrance A.E."/>
            <person name="Dou D."/>
            <person name="Dickerman A.W."/>
            <person name="Dubchak I.L."/>
            <person name="Garbelotto M."/>
            <person name="Gijzen M."/>
            <person name="Gordon S.G."/>
            <person name="Govers F."/>
            <person name="Grunwald N.J."/>
            <person name="Huang W."/>
            <person name="Ivors K.L."/>
            <person name="Jones R.W."/>
            <person name="Kamoun S."/>
            <person name="Krampis K."/>
            <person name="Lamour K.H."/>
            <person name="Lee M.K."/>
            <person name="McDonald W.H."/>
            <person name="Medina M."/>
            <person name="Meijer H.J."/>
            <person name="Nordberg E.K."/>
            <person name="Maclean D.J."/>
            <person name="Ospina-Giraldo M.D."/>
            <person name="Morris P.F."/>
            <person name="Phuntumart V."/>
            <person name="Putnam N.H."/>
            <person name="Rash S."/>
            <person name="Rose J.K."/>
            <person name="Sakihama Y."/>
            <person name="Salamov A.A."/>
            <person name="Savidor A."/>
            <person name="Scheuring C.F."/>
            <person name="Smith B.M."/>
            <person name="Sobral B.W."/>
            <person name="Terry A."/>
            <person name="Torto-Alalibo T.A."/>
            <person name="Win J."/>
            <person name="Xu Z."/>
            <person name="Zhang H."/>
            <person name="Grigoriev I.V."/>
            <person name="Rokhsar D.S."/>
            <person name="Boore J.L."/>
        </authorList>
    </citation>
    <scope>NUCLEOTIDE SEQUENCE [LARGE SCALE GENOMIC DNA]</scope>
    <source>
        <strain evidence="1 2">P6497</strain>
    </source>
</reference>
<evidence type="ECO:0000313" key="1">
    <source>
        <dbReference type="EMBL" id="EGZ29553.1"/>
    </source>
</evidence>
<dbReference type="KEGG" id="psoj:PHYSODRAFT_323066"/>
<keyword evidence="2" id="KW-1185">Reference proteome</keyword>
<dbReference type="EMBL" id="JH159151">
    <property type="protein sequence ID" value="EGZ29553.1"/>
    <property type="molecule type" value="Genomic_DNA"/>
</dbReference>
<dbReference type="Proteomes" id="UP000002640">
    <property type="component" value="Unassembled WGS sequence"/>
</dbReference>
<dbReference type="RefSeq" id="XP_009516828.1">
    <property type="nucleotide sequence ID" value="XM_009518533.1"/>
</dbReference>
<dbReference type="SMR" id="G4YQ49"/>
<dbReference type="InParanoid" id="G4YQ49"/>